<dbReference type="KEGG" id="sna:Snas_2047"/>
<dbReference type="EMBL" id="CP001778">
    <property type="protein sequence ID" value="ADD41742.1"/>
    <property type="molecule type" value="Genomic_DNA"/>
</dbReference>
<dbReference type="InterPro" id="IPR050492">
    <property type="entry name" value="Bact_metal-bind_prot9"/>
</dbReference>
<feature type="compositionally biased region" description="Basic and acidic residues" evidence="5">
    <location>
        <begin position="117"/>
        <end position="145"/>
    </location>
</feature>
<dbReference type="Gene3D" id="3.40.50.1980">
    <property type="entry name" value="Nitrogenase molybdenum iron protein domain"/>
    <property type="match status" value="2"/>
</dbReference>
<evidence type="ECO:0000256" key="6">
    <source>
        <dbReference type="SAM" id="SignalP"/>
    </source>
</evidence>
<feature type="chain" id="PRO_5003048529" evidence="6">
    <location>
        <begin position="31"/>
        <end position="311"/>
    </location>
</feature>
<protein>
    <submittedName>
        <fullName evidence="7">Periplasmic solute binding protein</fullName>
    </submittedName>
</protein>
<evidence type="ECO:0000256" key="3">
    <source>
        <dbReference type="ARBA" id="ARBA00022729"/>
    </source>
</evidence>
<keyword evidence="8" id="KW-1185">Reference proteome</keyword>
<evidence type="ECO:0000313" key="7">
    <source>
        <dbReference type="EMBL" id="ADD41742.1"/>
    </source>
</evidence>
<feature type="signal peptide" evidence="6">
    <location>
        <begin position="1"/>
        <end position="30"/>
    </location>
</feature>
<feature type="region of interest" description="Disordered" evidence="5">
    <location>
        <begin position="104"/>
        <end position="145"/>
    </location>
</feature>
<comment type="similarity">
    <text evidence="1 4">Belongs to the bacterial solute-binding protein 9 family.</text>
</comment>
<dbReference type="PROSITE" id="PS51257">
    <property type="entry name" value="PROKAR_LIPOPROTEIN"/>
    <property type="match status" value="1"/>
</dbReference>
<dbReference type="GO" id="GO:0046872">
    <property type="term" value="F:metal ion binding"/>
    <property type="evidence" value="ECO:0007669"/>
    <property type="project" value="InterPro"/>
</dbReference>
<dbReference type="PRINTS" id="PR00691">
    <property type="entry name" value="ADHESINB"/>
</dbReference>
<dbReference type="STRING" id="446470.Snas_2047"/>
<dbReference type="PANTHER" id="PTHR42953">
    <property type="entry name" value="HIGH-AFFINITY ZINC UPTAKE SYSTEM PROTEIN ZNUA-RELATED"/>
    <property type="match status" value="1"/>
</dbReference>
<reference evidence="7 8" key="1">
    <citation type="journal article" date="2009" name="Stand. Genomic Sci.">
        <title>Complete genome sequence of Stackebrandtia nassauensis type strain (LLR-40K-21).</title>
        <authorList>
            <person name="Munk C."/>
            <person name="Lapidus A."/>
            <person name="Copeland A."/>
            <person name="Jando M."/>
            <person name="Mayilraj S."/>
            <person name="Glavina Del Rio T."/>
            <person name="Nolan M."/>
            <person name="Chen F."/>
            <person name="Lucas S."/>
            <person name="Tice H."/>
            <person name="Cheng J.F."/>
            <person name="Han C."/>
            <person name="Detter J.C."/>
            <person name="Bruce D."/>
            <person name="Goodwin L."/>
            <person name="Chain P."/>
            <person name="Pitluck S."/>
            <person name="Goker M."/>
            <person name="Ovchinikova G."/>
            <person name="Pati A."/>
            <person name="Ivanova N."/>
            <person name="Mavromatis K."/>
            <person name="Chen A."/>
            <person name="Palaniappan K."/>
            <person name="Land M."/>
            <person name="Hauser L."/>
            <person name="Chang Y.J."/>
            <person name="Jeffries C.D."/>
            <person name="Bristow J."/>
            <person name="Eisen J.A."/>
            <person name="Markowitz V."/>
            <person name="Hugenholtz P."/>
            <person name="Kyrpides N.C."/>
            <person name="Klenk H.P."/>
        </authorList>
    </citation>
    <scope>NUCLEOTIDE SEQUENCE [LARGE SCALE GENOMIC DNA]</scope>
    <source>
        <strain evidence="8">DSM 44728 / CIP 108903 / NRRL B-16338 / NBRC 102104 / LLR-40K-21</strain>
    </source>
</reference>
<name>D3Q0K6_STANL</name>
<evidence type="ECO:0000256" key="4">
    <source>
        <dbReference type="RuleBase" id="RU003512"/>
    </source>
</evidence>
<organism evidence="7 8">
    <name type="scientific">Stackebrandtia nassauensis (strain DSM 44728 / CIP 108903 / NRRL B-16338 / NBRC 102104 / LLR-40K-21)</name>
    <dbReference type="NCBI Taxonomy" id="446470"/>
    <lineage>
        <taxon>Bacteria</taxon>
        <taxon>Bacillati</taxon>
        <taxon>Actinomycetota</taxon>
        <taxon>Actinomycetes</taxon>
        <taxon>Glycomycetales</taxon>
        <taxon>Glycomycetaceae</taxon>
        <taxon>Stackebrandtia</taxon>
    </lineage>
</organism>
<dbReference type="eggNOG" id="COG0803">
    <property type="taxonomic scope" value="Bacteria"/>
</dbReference>
<dbReference type="AlphaFoldDB" id="D3Q0K6"/>
<dbReference type="Pfam" id="PF01297">
    <property type="entry name" value="ZnuA"/>
    <property type="match status" value="1"/>
</dbReference>
<dbReference type="OrthoDB" id="9810636at2"/>
<evidence type="ECO:0000256" key="5">
    <source>
        <dbReference type="SAM" id="MobiDB-lite"/>
    </source>
</evidence>
<dbReference type="PRINTS" id="PR00690">
    <property type="entry name" value="ADHESNFAMILY"/>
</dbReference>
<accession>D3Q0K6</accession>
<dbReference type="HOGENOM" id="CLU_016838_1_0_11"/>
<keyword evidence="2 4" id="KW-0813">Transport</keyword>
<evidence type="ECO:0000313" key="8">
    <source>
        <dbReference type="Proteomes" id="UP000000844"/>
    </source>
</evidence>
<evidence type="ECO:0000256" key="1">
    <source>
        <dbReference type="ARBA" id="ARBA00011028"/>
    </source>
</evidence>
<dbReference type="RefSeq" id="WP_013017313.1">
    <property type="nucleotide sequence ID" value="NC_013947.1"/>
</dbReference>
<keyword evidence="3 6" id="KW-0732">Signal</keyword>
<dbReference type="SUPFAM" id="SSF53807">
    <property type="entry name" value="Helical backbone' metal receptor"/>
    <property type="match status" value="1"/>
</dbReference>
<dbReference type="GO" id="GO:0030001">
    <property type="term" value="P:metal ion transport"/>
    <property type="evidence" value="ECO:0007669"/>
    <property type="project" value="InterPro"/>
</dbReference>
<dbReference type="GO" id="GO:0007155">
    <property type="term" value="P:cell adhesion"/>
    <property type="evidence" value="ECO:0007669"/>
    <property type="project" value="InterPro"/>
</dbReference>
<dbReference type="Proteomes" id="UP000000844">
    <property type="component" value="Chromosome"/>
</dbReference>
<dbReference type="InterPro" id="IPR006128">
    <property type="entry name" value="Lipoprotein_PsaA-like"/>
</dbReference>
<sequence>MRKPLPRLAVLSVATALTTATLSACGSAGAQGSGVNVVASFYPLQFVSEQVGGEHVTVTNLTAAGAEPHDLELKPRQVADITDAQLVVFLKGFQPAVDDAVKEQAPDTSLDVAKTTELTKPEEGHEEHAEEGDHEHDHGDLDPHVWLDPTKLAEIADGVADRLAKADPDHAEDFKANAKSLGEKLTDLDSEYDDGLAKCDSRDLVTSHAAFGYLAARYDLHQVAMSGLTPESEPGSGAMKQIMDYVEEHGVTTIYYETLVSPDVAETIADKTGAKTAVLDPIEGLQKGSEDDYFSIMESNLSALREGLGCQ</sequence>
<evidence type="ECO:0000256" key="2">
    <source>
        <dbReference type="ARBA" id="ARBA00022448"/>
    </source>
</evidence>
<gene>
    <name evidence="7" type="ordered locus">Snas_2047</name>
</gene>
<dbReference type="InterPro" id="IPR006129">
    <property type="entry name" value="AdhesinB"/>
</dbReference>
<dbReference type="PANTHER" id="PTHR42953:SF3">
    <property type="entry name" value="HIGH-AFFINITY ZINC UPTAKE SYSTEM PROTEIN ZNUA"/>
    <property type="match status" value="1"/>
</dbReference>
<proteinExistence type="inferred from homology"/>
<dbReference type="InterPro" id="IPR006127">
    <property type="entry name" value="ZnuA-like"/>
</dbReference>